<organism evidence="2 3">
    <name type="scientific">Lachnellula cervina</name>
    <dbReference type="NCBI Taxonomy" id="1316786"/>
    <lineage>
        <taxon>Eukaryota</taxon>
        <taxon>Fungi</taxon>
        <taxon>Dikarya</taxon>
        <taxon>Ascomycota</taxon>
        <taxon>Pezizomycotina</taxon>
        <taxon>Leotiomycetes</taxon>
        <taxon>Helotiales</taxon>
        <taxon>Lachnaceae</taxon>
        <taxon>Lachnellula</taxon>
    </lineage>
</organism>
<evidence type="ECO:0000259" key="1">
    <source>
        <dbReference type="Pfam" id="PF07883"/>
    </source>
</evidence>
<proteinExistence type="predicted"/>
<feature type="domain" description="Cupin type-2" evidence="1">
    <location>
        <begin position="8"/>
        <end position="57"/>
    </location>
</feature>
<dbReference type="CDD" id="cd02231">
    <property type="entry name" value="cupin_BLL6423-like"/>
    <property type="match status" value="1"/>
</dbReference>
<reference evidence="2 3" key="1">
    <citation type="submission" date="2018-05" db="EMBL/GenBank/DDBJ databases">
        <title>Whole genome sequencing for identification of molecular markers to develop diagnostic detection tools for the regulated plant pathogen Lachnellula willkommii.</title>
        <authorList>
            <person name="Giroux E."/>
            <person name="Bilodeau G."/>
        </authorList>
    </citation>
    <scope>NUCLEOTIDE SEQUENCE [LARGE SCALE GENOMIC DNA]</scope>
    <source>
        <strain evidence="2 3">CBS 625.97</strain>
    </source>
</reference>
<evidence type="ECO:0000313" key="2">
    <source>
        <dbReference type="EMBL" id="TVY47371.1"/>
    </source>
</evidence>
<comment type="caution">
    <text evidence="2">The sequence shown here is derived from an EMBL/GenBank/DDBJ whole genome shotgun (WGS) entry which is preliminary data.</text>
</comment>
<dbReference type="InterPro" id="IPR014710">
    <property type="entry name" value="RmlC-like_jellyroll"/>
</dbReference>
<dbReference type="InterPro" id="IPR013096">
    <property type="entry name" value="Cupin_2"/>
</dbReference>
<dbReference type="SUPFAM" id="SSF51182">
    <property type="entry name" value="RmlC-like cupins"/>
    <property type="match status" value="1"/>
</dbReference>
<dbReference type="Proteomes" id="UP000481288">
    <property type="component" value="Unassembled WGS sequence"/>
</dbReference>
<dbReference type="InterPro" id="IPR011051">
    <property type="entry name" value="RmlC_Cupin_sf"/>
</dbReference>
<dbReference type="InterPro" id="IPR047142">
    <property type="entry name" value="OryJ/VirC-like"/>
</dbReference>
<sequence length="84" mass="9221">MHRTLSLDYGVVLAGEIVLRLDGGREKTIKQHEVVVQRGTNHEWHNRTDEWCRMLVVMVGADAVRLGGGEVLGETVFGKPPGAA</sequence>
<dbReference type="EMBL" id="QGMG01001507">
    <property type="protein sequence ID" value="TVY47371.1"/>
    <property type="molecule type" value="Genomic_DNA"/>
</dbReference>
<keyword evidence="3" id="KW-1185">Reference proteome</keyword>
<gene>
    <name evidence="2" type="ORF">LCER1_G008343</name>
</gene>
<evidence type="ECO:0000313" key="3">
    <source>
        <dbReference type="Proteomes" id="UP000481288"/>
    </source>
</evidence>
<accession>A0A7D8YIV7</accession>
<dbReference type="Gene3D" id="2.60.120.10">
    <property type="entry name" value="Jelly Rolls"/>
    <property type="match status" value="1"/>
</dbReference>
<dbReference type="Pfam" id="PF07883">
    <property type="entry name" value="Cupin_2"/>
    <property type="match status" value="1"/>
</dbReference>
<dbReference type="PANTHER" id="PTHR36156:SF2">
    <property type="entry name" value="CUPIN TYPE-2 DOMAIN-CONTAINING PROTEIN"/>
    <property type="match status" value="1"/>
</dbReference>
<dbReference type="OrthoDB" id="5840532at2759"/>
<dbReference type="PANTHER" id="PTHR36156">
    <property type="entry name" value="SLR2101 PROTEIN"/>
    <property type="match status" value="1"/>
</dbReference>
<name>A0A7D8YIV7_9HELO</name>
<protein>
    <recommendedName>
        <fullName evidence="1">Cupin type-2 domain-containing protein</fullName>
    </recommendedName>
</protein>
<dbReference type="AlphaFoldDB" id="A0A7D8YIV7"/>